<dbReference type="FunFam" id="1.25.40.10:FF:000196">
    <property type="entry name" value="Pentatricopeptide repeat-containing protein At4g14850"/>
    <property type="match status" value="1"/>
</dbReference>
<evidence type="ECO:0000313" key="4">
    <source>
        <dbReference type="Proteomes" id="UP000325081"/>
    </source>
</evidence>
<dbReference type="FunFam" id="1.25.40.10:FF:000780">
    <property type="entry name" value="Pentatricopeptide repeat-containing protein isoform A"/>
    <property type="match status" value="1"/>
</dbReference>
<dbReference type="Gene3D" id="1.25.40.10">
    <property type="entry name" value="Tetratricopeptide repeat domain"/>
    <property type="match status" value="6"/>
</dbReference>
<dbReference type="FunFam" id="1.25.40.10:FF:000669">
    <property type="entry name" value="Pentatricopeptide repeat-containing protein At4g33990"/>
    <property type="match status" value="1"/>
</dbReference>
<proteinExistence type="predicted"/>
<sequence length="867" mass="96173">MATASHSSTRRLVKPHSFIRSLSTFAPKNPPNPFYKKTFSHSFQECSRERSLEPGRQAHARMIASGFQPTVFVANCLLKMYIRCSRLDTASKVFDKMSQRDVVSWNSLISGYVVSGKMDMAQSIFRSMPERDVISWNSLISGYLHKGNCLRPVEIFMEMGNEGLAYDETTFAVVLKACSGLENCCLGSQVHCVVVKSGFEDDVVTGSAILDMYAKCKNLDESLCFFQSMPVRNWVSWSAIIAGCIQNDEHMSGLQLFKEMQREGIGVSQSIYASVFRSCASLSDLALGCQLHSHALKSDFGSDTIVGTAMLDMYAKCDSLVNARKVFDFLPDYNLQSHNALITGYARSNRGFEGFELFIRLLRSGLGFDEISLSGAFSACAVIRGRLEGTQLHSLAAKTPFLHSICVANAILDAYGKCGSLQEARQVFDEMEVRDAVSWNSVIAACEQNKNDETLSLFVSMLRLRMEPDEFTFGSVLKACAGERALGHGKEVHGRVIKSGLGKDSFVGSVLADMYCKCGMVDEAAEKLHGKMEDQTLVSWNAIISGLSSAEQSERAQKLFSSMMETGLRPDSFTYATILDTCSNVANVGLGRQIHAQIIKQELQSDVYIASTLVDMYSKCGDLQDSTLVFEKSSKRDFVTWNAMACAYAYHGLGREALSTFERMKLEGIAPNHATFVAVLRACGHIGLVDEALGYFSLMKNEHKLEPQLEHYSSMVDILGRSGRVADALKMIREMPLEADDVIWRTLLSTCRMHGNVEVAEKATSALLELDPQDSSACVLLLNVYADAGMWGRVSEMRRVMRHGGMKKEPGCSWVELQSEVHMFLAGDKAHPRCREIYGRLNLLIGEMKMDVYGEVSRMDESWVDQV</sequence>
<dbReference type="InterPro" id="IPR046848">
    <property type="entry name" value="E_motif"/>
</dbReference>
<dbReference type="InterPro" id="IPR046960">
    <property type="entry name" value="PPR_At4g14850-like_plant"/>
</dbReference>
<reference evidence="4" key="1">
    <citation type="journal article" date="2019" name="Curr. Biol.">
        <title>Genome Sequence of Striga asiatica Provides Insight into the Evolution of Plant Parasitism.</title>
        <authorList>
            <person name="Yoshida S."/>
            <person name="Kim S."/>
            <person name="Wafula E.K."/>
            <person name="Tanskanen J."/>
            <person name="Kim Y.M."/>
            <person name="Honaas L."/>
            <person name="Yang Z."/>
            <person name="Spallek T."/>
            <person name="Conn C.E."/>
            <person name="Ichihashi Y."/>
            <person name="Cheong K."/>
            <person name="Cui S."/>
            <person name="Der J.P."/>
            <person name="Gundlach H."/>
            <person name="Jiao Y."/>
            <person name="Hori C."/>
            <person name="Ishida J.K."/>
            <person name="Kasahara H."/>
            <person name="Kiba T."/>
            <person name="Kim M.S."/>
            <person name="Koo N."/>
            <person name="Laohavisit A."/>
            <person name="Lee Y.H."/>
            <person name="Lumba S."/>
            <person name="McCourt P."/>
            <person name="Mortimer J.C."/>
            <person name="Mutuku J.M."/>
            <person name="Nomura T."/>
            <person name="Sasaki-Sekimoto Y."/>
            <person name="Seto Y."/>
            <person name="Wang Y."/>
            <person name="Wakatake T."/>
            <person name="Sakakibara H."/>
            <person name="Demura T."/>
            <person name="Yamaguchi S."/>
            <person name="Yoneyama K."/>
            <person name="Manabe R.I."/>
            <person name="Nelson D.C."/>
            <person name="Schulman A.H."/>
            <person name="Timko M.P."/>
            <person name="dePamphilis C.W."/>
            <person name="Choi D."/>
            <person name="Shirasu K."/>
        </authorList>
    </citation>
    <scope>NUCLEOTIDE SEQUENCE [LARGE SCALE GENOMIC DNA]</scope>
    <source>
        <strain evidence="4">cv. UVA1</strain>
    </source>
</reference>
<dbReference type="PANTHER" id="PTHR47926:SF406">
    <property type="entry name" value="REPEAT (PPR) SUPERFAMILY PROTEIN, PUTATIVE-RELATED"/>
    <property type="match status" value="1"/>
</dbReference>
<organism evidence="3 4">
    <name type="scientific">Striga asiatica</name>
    <name type="common">Asiatic witchweed</name>
    <name type="synonym">Buchnera asiatica</name>
    <dbReference type="NCBI Taxonomy" id="4170"/>
    <lineage>
        <taxon>Eukaryota</taxon>
        <taxon>Viridiplantae</taxon>
        <taxon>Streptophyta</taxon>
        <taxon>Embryophyta</taxon>
        <taxon>Tracheophyta</taxon>
        <taxon>Spermatophyta</taxon>
        <taxon>Magnoliopsida</taxon>
        <taxon>eudicotyledons</taxon>
        <taxon>Gunneridae</taxon>
        <taxon>Pentapetalae</taxon>
        <taxon>asterids</taxon>
        <taxon>lamiids</taxon>
        <taxon>Lamiales</taxon>
        <taxon>Orobanchaceae</taxon>
        <taxon>Buchnereae</taxon>
        <taxon>Striga</taxon>
    </lineage>
</organism>
<dbReference type="PROSITE" id="PS51375">
    <property type="entry name" value="PPR"/>
    <property type="match status" value="6"/>
</dbReference>
<dbReference type="Proteomes" id="UP000325081">
    <property type="component" value="Unassembled WGS sequence"/>
</dbReference>
<gene>
    <name evidence="3" type="ORF">STAS_22190</name>
</gene>
<accession>A0A5A7QK84</accession>
<dbReference type="Pfam" id="PF13041">
    <property type="entry name" value="PPR_2"/>
    <property type="match status" value="3"/>
</dbReference>
<feature type="repeat" description="PPR" evidence="2">
    <location>
        <begin position="637"/>
        <end position="671"/>
    </location>
</feature>
<feature type="repeat" description="PPR" evidence="2">
    <location>
        <begin position="101"/>
        <end position="135"/>
    </location>
</feature>
<dbReference type="AlphaFoldDB" id="A0A5A7QK84"/>
<feature type="repeat" description="PPR" evidence="2">
    <location>
        <begin position="334"/>
        <end position="368"/>
    </location>
</feature>
<evidence type="ECO:0000256" key="2">
    <source>
        <dbReference type="PROSITE-ProRule" id="PRU00708"/>
    </source>
</evidence>
<dbReference type="Pfam" id="PF20431">
    <property type="entry name" value="E_motif"/>
    <property type="match status" value="1"/>
</dbReference>
<dbReference type="SUPFAM" id="SSF48452">
    <property type="entry name" value="TPR-like"/>
    <property type="match status" value="1"/>
</dbReference>
<protein>
    <submittedName>
        <fullName evidence="3">Pentatricopeptide repeat-containing protein</fullName>
    </submittedName>
</protein>
<dbReference type="Pfam" id="PF01535">
    <property type="entry name" value="PPR"/>
    <property type="match status" value="9"/>
</dbReference>
<name>A0A5A7QK84_STRAF</name>
<dbReference type="NCBIfam" id="TIGR00756">
    <property type="entry name" value="PPR"/>
    <property type="match status" value="6"/>
</dbReference>
<evidence type="ECO:0000313" key="3">
    <source>
        <dbReference type="EMBL" id="GER45272.1"/>
    </source>
</evidence>
<keyword evidence="4" id="KW-1185">Reference proteome</keyword>
<comment type="caution">
    <text evidence="3">The sequence shown here is derived from an EMBL/GenBank/DDBJ whole genome shotgun (WGS) entry which is preliminary data.</text>
</comment>
<dbReference type="GO" id="GO:0009451">
    <property type="term" value="P:RNA modification"/>
    <property type="evidence" value="ECO:0007669"/>
    <property type="project" value="InterPro"/>
</dbReference>
<dbReference type="GO" id="GO:0003723">
    <property type="term" value="F:RNA binding"/>
    <property type="evidence" value="ECO:0007669"/>
    <property type="project" value="InterPro"/>
</dbReference>
<dbReference type="FunFam" id="1.25.40.10:FF:000031">
    <property type="entry name" value="Pentatricopeptide repeat-containing protein mitochondrial"/>
    <property type="match status" value="1"/>
</dbReference>
<feature type="repeat" description="PPR" evidence="2">
    <location>
        <begin position="233"/>
        <end position="267"/>
    </location>
</feature>
<dbReference type="InterPro" id="IPR002885">
    <property type="entry name" value="PPR_rpt"/>
</dbReference>
<keyword evidence="1" id="KW-0677">Repeat</keyword>
<dbReference type="InterPro" id="IPR011990">
    <property type="entry name" value="TPR-like_helical_dom_sf"/>
</dbReference>
<dbReference type="FunFam" id="1.25.40.10:FF:000366">
    <property type="entry name" value="Pentatricopeptide (PPR) repeat-containing protein"/>
    <property type="match status" value="1"/>
</dbReference>
<dbReference type="OrthoDB" id="185373at2759"/>
<dbReference type="FunFam" id="1.25.40.10:FF:000670">
    <property type="entry name" value="Pentatricopeptide repeat-containing protein"/>
    <property type="match status" value="1"/>
</dbReference>
<dbReference type="PANTHER" id="PTHR47926">
    <property type="entry name" value="PENTATRICOPEPTIDE REPEAT-CONTAINING PROTEIN"/>
    <property type="match status" value="1"/>
</dbReference>
<evidence type="ECO:0000256" key="1">
    <source>
        <dbReference type="ARBA" id="ARBA00022737"/>
    </source>
</evidence>
<feature type="repeat" description="PPR" evidence="2">
    <location>
        <begin position="536"/>
        <end position="570"/>
    </location>
</feature>
<dbReference type="EMBL" id="BKCP01007181">
    <property type="protein sequence ID" value="GER45272.1"/>
    <property type="molecule type" value="Genomic_DNA"/>
</dbReference>
<feature type="repeat" description="PPR" evidence="2">
    <location>
        <begin position="404"/>
        <end position="438"/>
    </location>
</feature>